<sequence>MSRFDYRIELFNIYELMLHNVIFSVLSGGEASQVKISEYQFERLERDLTQATPIQVDFLVREAMVRLQNELYIIEPSLTECMDQCRDTLVQRIVNTAHSRSMHALILTRQEERLKPLEFSLNPDDHLSDIELRKLLAEIMKSDKKEDKALLIKSRLYSLHDYLDVFESDSLYGDEYEAVFVLFGDTELAILAKIVFYEELRSDFLDFETIVSDSSGSDDDWRSHYIEFMQGLDADRLRSIEKLINMIDYEEIKFY</sequence>
<dbReference type="Proteomes" id="UP000249890">
    <property type="component" value="Chromosome"/>
</dbReference>
<name>A0A2Z2K8F0_9BACL</name>
<protein>
    <submittedName>
        <fullName evidence="1">Uncharacterized protein</fullName>
    </submittedName>
</protein>
<dbReference type="EMBL" id="CP021780">
    <property type="protein sequence ID" value="ASA19545.1"/>
    <property type="molecule type" value="Genomic_DNA"/>
</dbReference>
<proteinExistence type="predicted"/>
<dbReference type="KEGG" id="pdh:B9T62_01135"/>
<dbReference type="AlphaFoldDB" id="A0A2Z2K8F0"/>
<gene>
    <name evidence="1" type="ORF">B9T62_01135</name>
</gene>
<evidence type="ECO:0000313" key="2">
    <source>
        <dbReference type="Proteomes" id="UP000249890"/>
    </source>
</evidence>
<accession>A0A2Z2K8F0</accession>
<reference evidence="1 2" key="1">
    <citation type="submission" date="2017-06" db="EMBL/GenBank/DDBJ databases">
        <title>Complete genome sequence of Paenibacillus donghaensis KCTC 13049T isolated from East Sea sediment, South Korea.</title>
        <authorList>
            <person name="Jung B.K."/>
            <person name="Hong S.-J."/>
            <person name="Shin J.-H."/>
        </authorList>
    </citation>
    <scope>NUCLEOTIDE SEQUENCE [LARGE SCALE GENOMIC DNA]</scope>
    <source>
        <strain evidence="1 2">KCTC 13049</strain>
    </source>
</reference>
<evidence type="ECO:0000313" key="1">
    <source>
        <dbReference type="EMBL" id="ASA19545.1"/>
    </source>
</evidence>
<dbReference type="OrthoDB" id="3173587at2"/>
<dbReference type="RefSeq" id="WP_087913570.1">
    <property type="nucleotide sequence ID" value="NZ_CP021780.1"/>
</dbReference>
<dbReference type="Pfam" id="PF19677">
    <property type="entry name" value="DUF6179"/>
    <property type="match status" value="1"/>
</dbReference>
<organism evidence="1 2">
    <name type="scientific">Paenibacillus donghaensis</name>
    <dbReference type="NCBI Taxonomy" id="414771"/>
    <lineage>
        <taxon>Bacteria</taxon>
        <taxon>Bacillati</taxon>
        <taxon>Bacillota</taxon>
        <taxon>Bacilli</taxon>
        <taxon>Bacillales</taxon>
        <taxon>Paenibacillaceae</taxon>
        <taxon>Paenibacillus</taxon>
    </lineage>
</organism>
<keyword evidence="2" id="KW-1185">Reference proteome</keyword>
<dbReference type="InterPro" id="IPR045751">
    <property type="entry name" value="DUF6179"/>
</dbReference>